<reference evidence="1" key="1">
    <citation type="submission" date="2018-05" db="EMBL/GenBank/DDBJ databases">
        <authorList>
            <person name="Lanie J.A."/>
            <person name="Ng W.-L."/>
            <person name="Kazmierczak K.M."/>
            <person name="Andrzejewski T.M."/>
            <person name="Davidsen T.M."/>
            <person name="Wayne K.J."/>
            <person name="Tettelin H."/>
            <person name="Glass J.I."/>
            <person name="Rusch D."/>
            <person name="Podicherti R."/>
            <person name="Tsui H.-C.T."/>
            <person name="Winkler M.E."/>
        </authorList>
    </citation>
    <scope>NUCLEOTIDE SEQUENCE</scope>
</reference>
<protein>
    <submittedName>
        <fullName evidence="1">Uncharacterized protein</fullName>
    </submittedName>
</protein>
<dbReference type="AlphaFoldDB" id="A0A382XTD4"/>
<sequence>MVDGVQAPAYTRIYERYGSLSNAPRASKTVLFPQEDNMAILVI</sequence>
<gene>
    <name evidence="1" type="ORF">METZ01_LOCUS426954</name>
</gene>
<feature type="non-terminal residue" evidence="1">
    <location>
        <position position="43"/>
    </location>
</feature>
<name>A0A382XTD4_9ZZZZ</name>
<dbReference type="EMBL" id="UINC01170182">
    <property type="protein sequence ID" value="SVD74100.1"/>
    <property type="molecule type" value="Genomic_DNA"/>
</dbReference>
<organism evidence="1">
    <name type="scientific">marine metagenome</name>
    <dbReference type="NCBI Taxonomy" id="408172"/>
    <lineage>
        <taxon>unclassified sequences</taxon>
        <taxon>metagenomes</taxon>
        <taxon>ecological metagenomes</taxon>
    </lineage>
</organism>
<proteinExistence type="predicted"/>
<accession>A0A382XTD4</accession>
<evidence type="ECO:0000313" key="1">
    <source>
        <dbReference type="EMBL" id="SVD74100.1"/>
    </source>
</evidence>